<dbReference type="EMBL" id="CP001339">
    <property type="protein sequence ID" value="ACL71787.1"/>
    <property type="molecule type" value="Genomic_DNA"/>
</dbReference>
<gene>
    <name evidence="1" type="ordered locus">Tgr7_0695</name>
</gene>
<proteinExistence type="predicted"/>
<dbReference type="PANTHER" id="PTHR30164:SF2">
    <property type="entry name" value="PROTEIN MTFA"/>
    <property type="match status" value="1"/>
</dbReference>
<dbReference type="OrthoDB" id="9786424at2"/>
<dbReference type="InterPro" id="IPR024079">
    <property type="entry name" value="MetalloPept_cat_dom_sf"/>
</dbReference>
<dbReference type="RefSeq" id="WP_012637275.1">
    <property type="nucleotide sequence ID" value="NC_011901.1"/>
</dbReference>
<dbReference type="STRING" id="396588.Tgr7_0695"/>
<protein>
    <recommendedName>
        <fullName evidence="3">Zinc-dependent peptidase</fullName>
    </recommendedName>
</protein>
<accession>B8GMF5</accession>
<dbReference type="GO" id="GO:0004177">
    <property type="term" value="F:aminopeptidase activity"/>
    <property type="evidence" value="ECO:0007669"/>
    <property type="project" value="TreeGrafter"/>
</dbReference>
<evidence type="ECO:0000313" key="2">
    <source>
        <dbReference type="Proteomes" id="UP000002383"/>
    </source>
</evidence>
<dbReference type="Gene3D" id="3.40.390.10">
    <property type="entry name" value="Collagenase (Catalytic Domain)"/>
    <property type="match status" value="1"/>
</dbReference>
<dbReference type="Pfam" id="PF06167">
    <property type="entry name" value="Peptidase_M90"/>
    <property type="match status" value="1"/>
</dbReference>
<dbReference type="PANTHER" id="PTHR30164">
    <property type="entry name" value="MTFA PEPTIDASE"/>
    <property type="match status" value="1"/>
</dbReference>
<dbReference type="FunFam" id="3.40.390.10:FF:000012">
    <property type="entry name" value="Protein MtfA"/>
    <property type="match status" value="1"/>
</dbReference>
<dbReference type="AlphaFoldDB" id="B8GMF5"/>
<dbReference type="HOGENOM" id="CLU_063037_0_1_6"/>
<dbReference type="eggNOG" id="COG3228">
    <property type="taxonomic scope" value="Bacteria"/>
</dbReference>
<dbReference type="Proteomes" id="UP000002383">
    <property type="component" value="Chromosome"/>
</dbReference>
<dbReference type="SUPFAM" id="SSF55486">
    <property type="entry name" value="Metalloproteases ('zincins'), catalytic domain"/>
    <property type="match status" value="1"/>
</dbReference>
<dbReference type="Gene3D" id="1.10.472.150">
    <property type="entry name" value="Glucose-regulated metallo-peptidase M90, N-terminal domain"/>
    <property type="match status" value="1"/>
</dbReference>
<dbReference type="InterPro" id="IPR042252">
    <property type="entry name" value="MtfA_N"/>
</dbReference>
<dbReference type="CDD" id="cd20169">
    <property type="entry name" value="Peptidase_M90_mtfA"/>
    <property type="match status" value="1"/>
</dbReference>
<dbReference type="KEGG" id="tgr:Tgr7_0695"/>
<sequence>MLNRFKVWRERRILENEPIDPALWDAGLRALPMLARLSDEETARLRRLATLFLHQKRFLGVRGLQLDPAMALDIALQACLPILNLGLEWYEDWVTIIVYPDDFLTEHEYIDEAGVVHREQGPRSGEAWERGPVLLSWAEVAHGEALVVHEFAHTLDMRNGQANGMPPLHRDMSVDTWSRVMNEAFENLNQYLDHGAEPPLDPYAATDPAEFFAVASEYFFADPGTLARTYPAVYAQFCGFYRQDPLGRFPAPD</sequence>
<dbReference type="GO" id="GO:0008237">
    <property type="term" value="F:metallopeptidase activity"/>
    <property type="evidence" value="ECO:0007669"/>
    <property type="project" value="InterPro"/>
</dbReference>
<name>B8GMF5_THISH</name>
<evidence type="ECO:0000313" key="1">
    <source>
        <dbReference type="EMBL" id="ACL71787.1"/>
    </source>
</evidence>
<organism evidence="1 2">
    <name type="scientific">Thioalkalivibrio sulfidiphilus (strain HL-EbGR7)</name>
    <dbReference type="NCBI Taxonomy" id="396588"/>
    <lineage>
        <taxon>Bacteria</taxon>
        <taxon>Pseudomonadati</taxon>
        <taxon>Pseudomonadota</taxon>
        <taxon>Gammaproteobacteria</taxon>
        <taxon>Chromatiales</taxon>
        <taxon>Ectothiorhodospiraceae</taxon>
        <taxon>Thioalkalivibrio</taxon>
    </lineage>
</organism>
<dbReference type="InterPro" id="IPR010384">
    <property type="entry name" value="MtfA_fam"/>
</dbReference>
<dbReference type="GO" id="GO:0005829">
    <property type="term" value="C:cytosol"/>
    <property type="evidence" value="ECO:0007669"/>
    <property type="project" value="TreeGrafter"/>
</dbReference>
<evidence type="ECO:0008006" key="3">
    <source>
        <dbReference type="Google" id="ProtNLM"/>
    </source>
</evidence>
<keyword evidence="2" id="KW-1185">Reference proteome</keyword>
<reference evidence="1 2" key="1">
    <citation type="journal article" date="2011" name="Stand. Genomic Sci.">
        <title>Complete genome sequence of 'Thioalkalivibrio sulfidophilus' HL-EbGr7.</title>
        <authorList>
            <person name="Muyzer G."/>
            <person name="Sorokin D.Y."/>
            <person name="Mavromatis K."/>
            <person name="Lapidus A."/>
            <person name="Clum A."/>
            <person name="Ivanova N."/>
            <person name="Pati A."/>
            <person name="d'Haeseleer P."/>
            <person name="Woyke T."/>
            <person name="Kyrpides N.C."/>
        </authorList>
    </citation>
    <scope>NUCLEOTIDE SEQUENCE [LARGE SCALE GENOMIC DNA]</scope>
    <source>
        <strain evidence="1 2">HL-EbGR7</strain>
    </source>
</reference>